<name>A0A1H6ZQQ8_9BACT</name>
<protein>
    <recommendedName>
        <fullName evidence="1">DUF985 domain-containing protein</fullName>
    </recommendedName>
</protein>
<dbReference type="RefSeq" id="WP_092176324.1">
    <property type="nucleotide sequence ID" value="NZ_FNZH01000005.1"/>
</dbReference>
<dbReference type="CDD" id="cd06121">
    <property type="entry name" value="cupin_YML079wp"/>
    <property type="match status" value="1"/>
</dbReference>
<dbReference type="PANTHER" id="PTHR33387">
    <property type="entry name" value="RMLC-LIKE JELLY ROLL FOLD PROTEIN"/>
    <property type="match status" value="1"/>
</dbReference>
<sequence length="167" mass="18776">MQSIDSLIDKLDLRPHPEGGYFRETYRSAGEIPEAALGSAYTGKRNHATCIYFLLTSADFSAFHRITQDEIWHFYEGSPLRLHLLSETGEHSIHRIGRDLEKGEVPQFVVPGGHWFAAEVIQPHSYSLVGCTVAPGFSFADFELASENALKARFPDKAELIQKLTRQ</sequence>
<dbReference type="EMBL" id="FNZH01000005">
    <property type="protein sequence ID" value="SEJ55823.1"/>
    <property type="molecule type" value="Genomic_DNA"/>
</dbReference>
<dbReference type="InterPro" id="IPR011051">
    <property type="entry name" value="RmlC_Cupin_sf"/>
</dbReference>
<evidence type="ECO:0000259" key="1">
    <source>
        <dbReference type="Pfam" id="PF06172"/>
    </source>
</evidence>
<dbReference type="Proteomes" id="UP000199403">
    <property type="component" value="Unassembled WGS sequence"/>
</dbReference>
<feature type="domain" description="DUF985" evidence="1">
    <location>
        <begin position="6"/>
        <end position="145"/>
    </location>
</feature>
<dbReference type="Gene3D" id="2.60.120.10">
    <property type="entry name" value="Jelly Rolls"/>
    <property type="match status" value="1"/>
</dbReference>
<dbReference type="PANTHER" id="PTHR33387:SF3">
    <property type="entry name" value="DUF985 DOMAIN-CONTAINING PROTEIN"/>
    <property type="match status" value="1"/>
</dbReference>
<dbReference type="STRING" id="1416801.SAMN05192553_10574"/>
<dbReference type="Pfam" id="PF06172">
    <property type="entry name" value="Cupin_5"/>
    <property type="match status" value="1"/>
</dbReference>
<dbReference type="AlphaFoldDB" id="A0A1H6ZQQ8"/>
<evidence type="ECO:0000313" key="3">
    <source>
        <dbReference type="Proteomes" id="UP000199403"/>
    </source>
</evidence>
<dbReference type="SUPFAM" id="SSF51182">
    <property type="entry name" value="RmlC-like cupins"/>
    <property type="match status" value="1"/>
</dbReference>
<organism evidence="2 3">
    <name type="scientific">Cyclobacterium xiamenense</name>
    <dbReference type="NCBI Taxonomy" id="1297121"/>
    <lineage>
        <taxon>Bacteria</taxon>
        <taxon>Pseudomonadati</taxon>
        <taxon>Bacteroidota</taxon>
        <taxon>Cytophagia</taxon>
        <taxon>Cytophagales</taxon>
        <taxon>Cyclobacteriaceae</taxon>
        <taxon>Cyclobacterium</taxon>
    </lineage>
</organism>
<evidence type="ECO:0000313" key="2">
    <source>
        <dbReference type="EMBL" id="SEJ55823.1"/>
    </source>
</evidence>
<dbReference type="InterPro" id="IPR009327">
    <property type="entry name" value="Cupin_DUF985"/>
</dbReference>
<dbReference type="InterPro" id="IPR014710">
    <property type="entry name" value="RmlC-like_jellyroll"/>
</dbReference>
<keyword evidence="3" id="KW-1185">Reference proteome</keyword>
<gene>
    <name evidence="2" type="ORF">SAMN05192553_10574</name>
</gene>
<dbReference type="OrthoDB" id="9798288at2"/>
<dbReference type="InterPro" id="IPR039935">
    <property type="entry name" value="YML079W-like"/>
</dbReference>
<proteinExistence type="predicted"/>
<reference evidence="3" key="1">
    <citation type="submission" date="2016-10" db="EMBL/GenBank/DDBJ databases">
        <authorList>
            <person name="Varghese N."/>
            <person name="Submissions S."/>
        </authorList>
    </citation>
    <scope>NUCLEOTIDE SEQUENCE [LARGE SCALE GENOMIC DNA]</scope>
    <source>
        <strain evidence="3">IBRC-M 10761</strain>
    </source>
</reference>
<accession>A0A1H6ZQQ8</accession>